<evidence type="ECO:0000256" key="1">
    <source>
        <dbReference type="SAM" id="Phobius"/>
    </source>
</evidence>
<accession>A0A7J7K449</accession>
<sequence length="303" mass="33320">MTRNLGDESSKCQIDYFIVDSSGGNISRNCSLDNDDDDIIFDGHHLSSQSDLKFKLPAGSTQGFTLIFTALPLYSMTSSTQTVSAVTSPSGYIMSHTGFNIQLAKNYGNNLHNRLNLTDIRGVTGIHVEFIFMAIGPSTECGSSGDLFELYEIVDGEYNQLYYCYDTQVPPPSQNLSINSLANYLIFEFKSDSISDYNGILLKYTVPSVAPDENKLLPSMKEFFAKQTNIIAVAAGGGGLILMIVIIVLACLLCKKRGSRAPDKTKEEDVEILYAVVNKPKVEMIDNDLYASRESLSSSEENE</sequence>
<keyword evidence="1" id="KW-0472">Membrane</keyword>
<evidence type="ECO:0000313" key="2">
    <source>
        <dbReference type="EMBL" id="KAF6033409.1"/>
    </source>
</evidence>
<proteinExistence type="predicted"/>
<keyword evidence="3" id="KW-1185">Reference proteome</keyword>
<dbReference type="Proteomes" id="UP000593567">
    <property type="component" value="Unassembled WGS sequence"/>
</dbReference>
<dbReference type="Gene3D" id="2.60.120.290">
    <property type="entry name" value="Spermadhesin, CUB domain"/>
    <property type="match status" value="1"/>
</dbReference>
<protein>
    <recommendedName>
        <fullName evidence="4">CUB domain-containing protein</fullName>
    </recommendedName>
</protein>
<organism evidence="2 3">
    <name type="scientific">Bugula neritina</name>
    <name type="common">Brown bryozoan</name>
    <name type="synonym">Sertularia neritina</name>
    <dbReference type="NCBI Taxonomy" id="10212"/>
    <lineage>
        <taxon>Eukaryota</taxon>
        <taxon>Metazoa</taxon>
        <taxon>Spiralia</taxon>
        <taxon>Lophotrochozoa</taxon>
        <taxon>Bryozoa</taxon>
        <taxon>Gymnolaemata</taxon>
        <taxon>Cheilostomatida</taxon>
        <taxon>Flustrina</taxon>
        <taxon>Buguloidea</taxon>
        <taxon>Bugulidae</taxon>
        <taxon>Bugula</taxon>
    </lineage>
</organism>
<evidence type="ECO:0008006" key="4">
    <source>
        <dbReference type="Google" id="ProtNLM"/>
    </source>
</evidence>
<keyword evidence="1" id="KW-0812">Transmembrane</keyword>
<feature type="transmembrane region" description="Helical" evidence="1">
    <location>
        <begin position="230"/>
        <end position="254"/>
    </location>
</feature>
<name>A0A7J7K449_BUGNE</name>
<reference evidence="2" key="1">
    <citation type="submission" date="2020-06" db="EMBL/GenBank/DDBJ databases">
        <title>Draft genome of Bugula neritina, a colonial animal packing powerful symbionts and potential medicines.</title>
        <authorList>
            <person name="Rayko M."/>
        </authorList>
    </citation>
    <scope>NUCLEOTIDE SEQUENCE [LARGE SCALE GENOMIC DNA]</scope>
    <source>
        <strain evidence="2">Kwan_BN1</strain>
    </source>
</reference>
<gene>
    <name evidence="2" type="ORF">EB796_008283</name>
</gene>
<dbReference type="SUPFAM" id="SSF49854">
    <property type="entry name" value="Spermadhesin, CUB domain"/>
    <property type="match status" value="1"/>
</dbReference>
<comment type="caution">
    <text evidence="2">The sequence shown here is derived from an EMBL/GenBank/DDBJ whole genome shotgun (WGS) entry which is preliminary data.</text>
</comment>
<keyword evidence="1" id="KW-1133">Transmembrane helix</keyword>
<dbReference type="EMBL" id="VXIV02001346">
    <property type="protein sequence ID" value="KAF6033409.1"/>
    <property type="molecule type" value="Genomic_DNA"/>
</dbReference>
<dbReference type="InterPro" id="IPR035914">
    <property type="entry name" value="Sperma_CUB_dom_sf"/>
</dbReference>
<dbReference type="AlphaFoldDB" id="A0A7J7K449"/>
<evidence type="ECO:0000313" key="3">
    <source>
        <dbReference type="Proteomes" id="UP000593567"/>
    </source>
</evidence>